<evidence type="ECO:0000256" key="6">
    <source>
        <dbReference type="ARBA" id="ARBA00022857"/>
    </source>
</evidence>
<dbReference type="GO" id="GO:0052856">
    <property type="term" value="F:NAD(P)HX epimerase activity"/>
    <property type="evidence" value="ECO:0007669"/>
    <property type="project" value="UniProtKB-UniRule"/>
</dbReference>
<evidence type="ECO:0000256" key="2">
    <source>
        <dbReference type="ARBA" id="ARBA00000909"/>
    </source>
</evidence>
<evidence type="ECO:0000256" key="9">
    <source>
        <dbReference type="ARBA" id="ARBA00023235"/>
    </source>
</evidence>
<feature type="binding site" evidence="10">
    <location>
        <position position="160"/>
    </location>
    <ligand>
        <name>(6S)-NADPHX</name>
        <dbReference type="ChEBI" id="CHEBI:64076"/>
    </ligand>
</feature>
<dbReference type="GO" id="GO:0000166">
    <property type="term" value="F:nucleotide binding"/>
    <property type="evidence" value="ECO:0007669"/>
    <property type="project" value="UniProtKB-KW"/>
</dbReference>
<feature type="binding site" evidence="10">
    <location>
        <begin position="131"/>
        <end position="137"/>
    </location>
    <ligand>
        <name>(6S)-NADPHX</name>
        <dbReference type="ChEBI" id="CHEBI:64076"/>
    </ligand>
</feature>
<dbReference type="OrthoDB" id="9806925at2"/>
<dbReference type="EMBL" id="CP035282">
    <property type="protein sequence ID" value="QAT62311.1"/>
    <property type="molecule type" value="Genomic_DNA"/>
</dbReference>
<comment type="catalytic activity">
    <reaction evidence="1 10">
        <text>(6R)-NADHX = (6S)-NADHX</text>
        <dbReference type="Rhea" id="RHEA:32215"/>
        <dbReference type="ChEBI" id="CHEBI:64074"/>
        <dbReference type="ChEBI" id="CHEBI:64075"/>
        <dbReference type="EC" id="5.1.99.6"/>
    </reaction>
</comment>
<keyword evidence="13" id="KW-1185">Reference proteome</keyword>
<dbReference type="RefSeq" id="WP_114219306.1">
    <property type="nucleotide sequence ID" value="NZ_CP035282.1"/>
</dbReference>
<keyword evidence="9 10" id="KW-0413">Isomerase</keyword>
<dbReference type="KEGG" id="spoa:EQM13_12450"/>
<keyword evidence="6 10" id="KW-0521">NADP</keyword>
<evidence type="ECO:0000259" key="11">
    <source>
        <dbReference type="PROSITE" id="PS51385"/>
    </source>
</evidence>
<gene>
    <name evidence="10" type="primary">nnrE</name>
    <name evidence="12" type="ORF">EQM13_12450</name>
</gene>
<dbReference type="EC" id="5.1.99.6" evidence="3 10"/>
<keyword evidence="4 10" id="KW-0479">Metal-binding</keyword>
<dbReference type="HAMAP" id="MF_01966">
    <property type="entry name" value="NADHX_epimerase"/>
    <property type="match status" value="1"/>
</dbReference>
<dbReference type="PROSITE" id="PS51385">
    <property type="entry name" value="YJEF_N"/>
    <property type="match status" value="1"/>
</dbReference>
<keyword evidence="8 10" id="KW-0520">NAD</keyword>
<evidence type="ECO:0000256" key="7">
    <source>
        <dbReference type="ARBA" id="ARBA00022958"/>
    </source>
</evidence>
<evidence type="ECO:0000256" key="8">
    <source>
        <dbReference type="ARBA" id="ARBA00023027"/>
    </source>
</evidence>
<evidence type="ECO:0000256" key="3">
    <source>
        <dbReference type="ARBA" id="ARBA00012228"/>
    </source>
</evidence>
<reference evidence="13" key="1">
    <citation type="submission" date="2019-01" db="EMBL/GenBank/DDBJ databases">
        <title>Draft genomes of a novel of Sporanaerobacter strains.</title>
        <authorList>
            <person name="Ma S."/>
        </authorList>
    </citation>
    <scope>NUCLEOTIDE SEQUENCE [LARGE SCALE GENOMIC DNA]</scope>
    <source>
        <strain evidence="13">NJN-17</strain>
    </source>
</reference>
<feature type="binding site" evidence="10">
    <location>
        <begin position="55"/>
        <end position="59"/>
    </location>
    <ligand>
        <name>(6S)-NADPHX</name>
        <dbReference type="ChEBI" id="CHEBI:64076"/>
    </ligand>
</feature>
<dbReference type="GO" id="GO:0046872">
    <property type="term" value="F:metal ion binding"/>
    <property type="evidence" value="ECO:0007669"/>
    <property type="project" value="UniProtKB-KW"/>
</dbReference>
<evidence type="ECO:0000256" key="5">
    <source>
        <dbReference type="ARBA" id="ARBA00022741"/>
    </source>
</evidence>
<proteinExistence type="inferred from homology"/>
<dbReference type="InterPro" id="IPR036652">
    <property type="entry name" value="YjeF_N_dom_sf"/>
</dbReference>
<keyword evidence="5 10" id="KW-0547">Nucleotide-binding</keyword>
<sequence>MISVSGEEMKLIDKYCIKNLGIPGIVLMENAALKVLKNIEMNKYNTFVIVCGVGNNGGDGLALGRHLMVQGKKARFFILGNMDRGSNDFSVNYNIIKNINGDIVHINSDEELSLFKDSIIDSDIIIDSIFGTGLTRNVEGIFKDVILSINKSEKYVISIDIPSGLDGNTGKILGICVKASKTITFQLLKRGLMGMEELAGEIIVEPIGIPDMVIDSVLGENLKK</sequence>
<dbReference type="PANTHER" id="PTHR13232:SF10">
    <property type="entry name" value="NAD(P)H-HYDRATE EPIMERASE"/>
    <property type="match status" value="1"/>
</dbReference>
<dbReference type="PANTHER" id="PTHR13232">
    <property type="entry name" value="NAD(P)H-HYDRATE EPIMERASE"/>
    <property type="match status" value="1"/>
</dbReference>
<feature type="binding site" evidence="10">
    <location>
        <position position="56"/>
    </location>
    <ligand>
        <name>K(+)</name>
        <dbReference type="ChEBI" id="CHEBI:29103"/>
    </ligand>
</feature>
<comment type="similarity">
    <text evidence="10">Belongs to the NnrE/AIBP family.</text>
</comment>
<comment type="cofactor">
    <cofactor evidence="10">
        <name>K(+)</name>
        <dbReference type="ChEBI" id="CHEBI:29103"/>
    </cofactor>
    <text evidence="10">Binds 1 potassium ion per subunit.</text>
</comment>
<accession>A0A410QE98</accession>
<dbReference type="AlphaFoldDB" id="A0A410QE98"/>
<dbReference type="Proteomes" id="UP000287969">
    <property type="component" value="Chromosome"/>
</dbReference>
<protein>
    <recommendedName>
        <fullName evidence="3 10">NAD(P)H-hydrate epimerase</fullName>
        <ecNumber evidence="3 10">5.1.99.6</ecNumber>
    </recommendedName>
    <alternativeName>
        <fullName evidence="10">NAD(P)HX epimerase</fullName>
    </alternativeName>
</protein>
<name>A0A410QE98_9FIRM</name>
<dbReference type="SUPFAM" id="SSF64153">
    <property type="entry name" value="YjeF N-terminal domain-like"/>
    <property type="match status" value="1"/>
</dbReference>
<keyword evidence="7 10" id="KW-0630">Potassium</keyword>
<dbReference type="Pfam" id="PF03853">
    <property type="entry name" value="YjeF_N"/>
    <property type="match status" value="1"/>
</dbReference>
<evidence type="ECO:0000256" key="1">
    <source>
        <dbReference type="ARBA" id="ARBA00000013"/>
    </source>
</evidence>
<dbReference type="Gene3D" id="3.40.50.10260">
    <property type="entry name" value="YjeF N-terminal domain"/>
    <property type="match status" value="1"/>
</dbReference>
<evidence type="ECO:0000256" key="4">
    <source>
        <dbReference type="ARBA" id="ARBA00022723"/>
    </source>
</evidence>
<feature type="binding site" evidence="10">
    <location>
        <position position="127"/>
    </location>
    <ligand>
        <name>K(+)</name>
        <dbReference type="ChEBI" id="CHEBI:29103"/>
    </ligand>
</feature>
<evidence type="ECO:0000313" key="13">
    <source>
        <dbReference type="Proteomes" id="UP000287969"/>
    </source>
</evidence>
<organism evidence="12 13">
    <name type="scientific">Acidilutibacter cellobiosedens</name>
    <dbReference type="NCBI Taxonomy" id="2507161"/>
    <lineage>
        <taxon>Bacteria</taxon>
        <taxon>Bacillati</taxon>
        <taxon>Bacillota</taxon>
        <taxon>Tissierellia</taxon>
        <taxon>Tissierellales</taxon>
        <taxon>Acidilutibacteraceae</taxon>
        <taxon>Acidilutibacter</taxon>
    </lineage>
</organism>
<dbReference type="InterPro" id="IPR004443">
    <property type="entry name" value="YjeF_N_dom"/>
</dbReference>
<dbReference type="NCBIfam" id="TIGR00197">
    <property type="entry name" value="yjeF_nterm"/>
    <property type="match status" value="1"/>
</dbReference>
<feature type="binding site" evidence="10">
    <location>
        <position position="163"/>
    </location>
    <ligand>
        <name>K(+)</name>
        <dbReference type="ChEBI" id="CHEBI:29103"/>
    </ligand>
</feature>
<comment type="caution">
    <text evidence="10">Lacks conserved residue(s) required for the propagation of feature annotation.</text>
</comment>
<feature type="domain" description="YjeF N-terminal" evidence="11">
    <location>
        <begin position="9"/>
        <end position="215"/>
    </location>
</feature>
<comment type="catalytic activity">
    <reaction evidence="2 10">
        <text>(6R)-NADPHX = (6S)-NADPHX</text>
        <dbReference type="Rhea" id="RHEA:32227"/>
        <dbReference type="ChEBI" id="CHEBI:64076"/>
        <dbReference type="ChEBI" id="CHEBI:64077"/>
        <dbReference type="EC" id="5.1.99.6"/>
    </reaction>
</comment>
<evidence type="ECO:0000256" key="10">
    <source>
        <dbReference type="HAMAP-Rule" id="MF_01966"/>
    </source>
</evidence>
<comment type="function">
    <text evidence="10">Catalyzes the epimerization of the S- and R-forms of NAD(P)HX, a damaged form of NAD(P)H that is a result of enzymatic or heat-dependent hydration. This is a prerequisite for the S-specific NAD(P)H-hydrate dehydratase to allow the repair of both epimers of NAD(P)HX.</text>
</comment>
<evidence type="ECO:0000313" key="12">
    <source>
        <dbReference type="EMBL" id="QAT62311.1"/>
    </source>
</evidence>
<dbReference type="InterPro" id="IPR032976">
    <property type="entry name" value="YJEFN_prot_NAXE-like"/>
</dbReference>